<accession>A0ABS4SM42</accession>
<feature type="compositionally biased region" description="Low complexity" evidence="7">
    <location>
        <begin position="274"/>
        <end position="297"/>
    </location>
</feature>
<dbReference type="Proteomes" id="UP000781958">
    <property type="component" value="Unassembled WGS sequence"/>
</dbReference>
<feature type="domain" description="RNA-binding S4" evidence="8">
    <location>
        <begin position="20"/>
        <end position="78"/>
    </location>
</feature>
<evidence type="ECO:0000313" key="10">
    <source>
        <dbReference type="Proteomes" id="UP000781958"/>
    </source>
</evidence>
<dbReference type="InterPro" id="IPR020094">
    <property type="entry name" value="TruA/RsuA/RluB/E/F_N"/>
</dbReference>
<feature type="compositionally biased region" description="Basic and acidic residues" evidence="7">
    <location>
        <begin position="299"/>
        <end position="314"/>
    </location>
</feature>
<evidence type="ECO:0000313" key="9">
    <source>
        <dbReference type="EMBL" id="MBP2292465.1"/>
    </source>
</evidence>
<comment type="catalytic activity">
    <reaction evidence="1">
        <text>a uridine in RNA = a pseudouridine in RNA</text>
        <dbReference type="Rhea" id="RHEA:48348"/>
        <dbReference type="Rhea" id="RHEA-COMP:12068"/>
        <dbReference type="Rhea" id="RHEA-COMP:12069"/>
        <dbReference type="ChEBI" id="CHEBI:65314"/>
        <dbReference type="ChEBI" id="CHEBI:65315"/>
    </reaction>
</comment>
<name>A0ABS4SM42_9PROT</name>
<evidence type="ECO:0000256" key="6">
    <source>
        <dbReference type="RuleBase" id="RU003887"/>
    </source>
</evidence>
<evidence type="ECO:0000259" key="8">
    <source>
        <dbReference type="SMART" id="SM00363"/>
    </source>
</evidence>
<evidence type="ECO:0000256" key="2">
    <source>
        <dbReference type="ARBA" id="ARBA00008348"/>
    </source>
</evidence>
<comment type="caution">
    <text evidence="9">The sequence shown here is derived from an EMBL/GenBank/DDBJ whole genome shotgun (WGS) entry which is preliminary data.</text>
</comment>
<dbReference type="InterPro" id="IPR002942">
    <property type="entry name" value="S4_RNA-bd"/>
</dbReference>
<dbReference type="PROSITE" id="PS01149">
    <property type="entry name" value="PSI_RSU"/>
    <property type="match status" value="1"/>
</dbReference>
<evidence type="ECO:0000256" key="4">
    <source>
        <dbReference type="ARBA" id="ARBA00023235"/>
    </source>
</evidence>
<comment type="similarity">
    <text evidence="2 6">Belongs to the pseudouridine synthase RsuA family.</text>
</comment>
<dbReference type="InterPro" id="IPR050343">
    <property type="entry name" value="RsuA_PseudoU_synthase"/>
</dbReference>
<dbReference type="InterPro" id="IPR036986">
    <property type="entry name" value="S4_RNA-bd_sf"/>
</dbReference>
<dbReference type="InterPro" id="IPR018496">
    <property type="entry name" value="PsdUridine_synth_RsuA/RluB_CS"/>
</dbReference>
<evidence type="ECO:0000256" key="3">
    <source>
        <dbReference type="ARBA" id="ARBA00022884"/>
    </source>
</evidence>
<dbReference type="InterPro" id="IPR000748">
    <property type="entry name" value="PsdUridine_synth_RsuA/RluB/E/F"/>
</dbReference>
<protein>
    <recommendedName>
        <fullName evidence="6">Pseudouridine synthase</fullName>
        <ecNumber evidence="6">5.4.99.-</ecNumber>
    </recommendedName>
</protein>
<feature type="region of interest" description="Disordered" evidence="7">
    <location>
        <begin position="257"/>
        <end position="397"/>
    </location>
</feature>
<feature type="compositionally biased region" description="Basic and acidic residues" evidence="7">
    <location>
        <begin position="378"/>
        <end position="397"/>
    </location>
</feature>
<dbReference type="InterPro" id="IPR042092">
    <property type="entry name" value="PsdUridine_s_RsuA/RluB/E/F_cat"/>
</dbReference>
<dbReference type="NCBIfam" id="TIGR00093">
    <property type="entry name" value="pseudouridine synthase"/>
    <property type="match status" value="1"/>
</dbReference>
<keyword evidence="4 6" id="KW-0413">Isomerase</keyword>
<dbReference type="PROSITE" id="PS50889">
    <property type="entry name" value="S4"/>
    <property type="match status" value="1"/>
</dbReference>
<organism evidence="9 10">
    <name type="scientific">Azospirillum rugosum</name>
    <dbReference type="NCBI Taxonomy" id="416170"/>
    <lineage>
        <taxon>Bacteria</taxon>
        <taxon>Pseudomonadati</taxon>
        <taxon>Pseudomonadota</taxon>
        <taxon>Alphaproteobacteria</taxon>
        <taxon>Rhodospirillales</taxon>
        <taxon>Azospirillaceae</taxon>
        <taxon>Azospirillum</taxon>
    </lineage>
</organism>
<dbReference type="GO" id="GO:0160139">
    <property type="term" value="F:23S rRNA pseudouridine(2605) synthase activity"/>
    <property type="evidence" value="ECO:0007669"/>
    <property type="project" value="UniProtKB-EC"/>
</dbReference>
<sequence>MDSPDLEHSEQTAAEPDAGERIAKRLARAGLCSRRDAERWITEGRVAVNGTTLDSPACVVRPGDIVQVDGKVIPEPEPARLWRYHKPSGLVTTARDEKGRATVFERLPPDMPRVISIGRLDLTTEGLLLLTNDGELARFLELPATGWTRRYRVRVFGEVDEKKLADLEKGPTIEGVKYGPIEAALDRIQGRNAWLTVSLKEGKNREIRKVMEALGLQVNRLIRVAYGPFQLGKLEEGAVEEVPKRVVREQVSRFFTGADPAEEAKPKTGGRNGGKAAAKAEGATASAKAPVKAPAKAAKPRDAKAGWAKAEPKAASKVAPGRRGPAKPGPAKPAAGAPSGEGRGTLSLKGGKPKPGGGPQGPKPRGPGGRGGPGKTDGGGRTEGGGRPERARADRRR</sequence>
<dbReference type="InterPro" id="IPR006145">
    <property type="entry name" value="PsdUridine_synth_RsuA/RluA"/>
</dbReference>
<dbReference type="Gene3D" id="3.30.70.580">
    <property type="entry name" value="Pseudouridine synthase I, catalytic domain, N-terminal subdomain"/>
    <property type="match status" value="1"/>
</dbReference>
<dbReference type="Gene3D" id="3.10.290.10">
    <property type="entry name" value="RNA-binding S4 domain"/>
    <property type="match status" value="1"/>
</dbReference>
<dbReference type="Pfam" id="PF00849">
    <property type="entry name" value="PseudoU_synth_2"/>
    <property type="match status" value="1"/>
</dbReference>
<dbReference type="EC" id="5.4.99.-" evidence="6"/>
<dbReference type="SUPFAM" id="SSF55174">
    <property type="entry name" value="Alpha-L RNA-binding motif"/>
    <property type="match status" value="1"/>
</dbReference>
<dbReference type="InterPro" id="IPR020103">
    <property type="entry name" value="PsdUridine_synth_cat_dom_sf"/>
</dbReference>
<dbReference type="EMBL" id="JAGINP010000006">
    <property type="protein sequence ID" value="MBP2292465.1"/>
    <property type="molecule type" value="Genomic_DNA"/>
</dbReference>
<proteinExistence type="inferred from homology"/>
<gene>
    <name evidence="9" type="ORF">J2851_002235</name>
</gene>
<keyword evidence="10" id="KW-1185">Reference proteome</keyword>
<evidence type="ECO:0000256" key="5">
    <source>
        <dbReference type="PROSITE-ProRule" id="PRU00182"/>
    </source>
</evidence>
<evidence type="ECO:0000256" key="7">
    <source>
        <dbReference type="SAM" id="MobiDB-lite"/>
    </source>
</evidence>
<dbReference type="CDD" id="cd00165">
    <property type="entry name" value="S4"/>
    <property type="match status" value="1"/>
</dbReference>
<dbReference type="RefSeq" id="WP_209766324.1">
    <property type="nucleotide sequence ID" value="NZ_JAGINP010000006.1"/>
</dbReference>
<dbReference type="PANTHER" id="PTHR47683">
    <property type="entry name" value="PSEUDOURIDINE SYNTHASE FAMILY PROTEIN-RELATED"/>
    <property type="match status" value="1"/>
</dbReference>
<feature type="compositionally biased region" description="Gly residues" evidence="7">
    <location>
        <begin position="353"/>
        <end position="377"/>
    </location>
</feature>
<dbReference type="SUPFAM" id="SSF55120">
    <property type="entry name" value="Pseudouridine synthase"/>
    <property type="match status" value="1"/>
</dbReference>
<dbReference type="Gene3D" id="3.30.70.1560">
    <property type="entry name" value="Alpha-L RNA-binding motif"/>
    <property type="match status" value="1"/>
</dbReference>
<dbReference type="Pfam" id="PF01479">
    <property type="entry name" value="S4"/>
    <property type="match status" value="1"/>
</dbReference>
<dbReference type="PANTHER" id="PTHR47683:SF3">
    <property type="entry name" value="RIBOSOMAL LARGE SUBUNIT PSEUDOURIDINE SYNTHASE B"/>
    <property type="match status" value="1"/>
</dbReference>
<evidence type="ECO:0000256" key="1">
    <source>
        <dbReference type="ARBA" id="ARBA00000073"/>
    </source>
</evidence>
<dbReference type="SMART" id="SM00363">
    <property type="entry name" value="S4"/>
    <property type="match status" value="1"/>
</dbReference>
<reference evidence="9 10" key="1">
    <citation type="submission" date="2021-03" db="EMBL/GenBank/DDBJ databases">
        <title>Genomic Encyclopedia of Type Strains, Phase III (KMG-III): the genomes of soil and plant-associated and newly described type strains.</title>
        <authorList>
            <person name="Whitman W."/>
        </authorList>
    </citation>
    <scope>NUCLEOTIDE SEQUENCE [LARGE SCALE GENOMIC DNA]</scope>
    <source>
        <strain evidence="9 10">IMMIB AFH-6</strain>
    </source>
</reference>
<keyword evidence="3 5" id="KW-0694">RNA-binding</keyword>